<gene>
    <name evidence="3" type="ORF">BGZ95_004429</name>
</gene>
<proteinExistence type="predicted"/>
<dbReference type="Proteomes" id="UP001194580">
    <property type="component" value="Unassembled WGS sequence"/>
</dbReference>
<sequence>MPNHRNQTHQNHRSRERDGALNHIPIVLNHRQKSTNSNLDTNNAQRETNHQNDTIPGGSKYTLAENGYRGHGQALIRKMMSEITDLHSTIENLTEERNILSIQTKVLKNKVRYLETQRENDKLLWAAERTAEKERIQMLYVQRQIKRMDLNKGQGQVQGQGGSQ</sequence>
<dbReference type="AlphaFoldDB" id="A0AAD4DHS4"/>
<organism evidence="3 4">
    <name type="scientific">Linnemannia exigua</name>
    <dbReference type="NCBI Taxonomy" id="604196"/>
    <lineage>
        <taxon>Eukaryota</taxon>
        <taxon>Fungi</taxon>
        <taxon>Fungi incertae sedis</taxon>
        <taxon>Mucoromycota</taxon>
        <taxon>Mortierellomycotina</taxon>
        <taxon>Mortierellomycetes</taxon>
        <taxon>Mortierellales</taxon>
        <taxon>Mortierellaceae</taxon>
        <taxon>Linnemannia</taxon>
    </lineage>
</organism>
<dbReference type="EMBL" id="JAAAIL010000210">
    <property type="protein sequence ID" value="KAG0278232.1"/>
    <property type="molecule type" value="Genomic_DNA"/>
</dbReference>
<evidence type="ECO:0000313" key="4">
    <source>
        <dbReference type="Proteomes" id="UP001194580"/>
    </source>
</evidence>
<feature type="coiled-coil region" evidence="1">
    <location>
        <begin position="76"/>
        <end position="110"/>
    </location>
</feature>
<keyword evidence="1" id="KW-0175">Coiled coil</keyword>
<evidence type="ECO:0000313" key="3">
    <source>
        <dbReference type="EMBL" id="KAG0278232.1"/>
    </source>
</evidence>
<feature type="region of interest" description="Disordered" evidence="2">
    <location>
        <begin position="28"/>
        <end position="65"/>
    </location>
</feature>
<evidence type="ECO:0000256" key="2">
    <source>
        <dbReference type="SAM" id="MobiDB-lite"/>
    </source>
</evidence>
<name>A0AAD4DHS4_9FUNG</name>
<protein>
    <submittedName>
        <fullName evidence="3">Uncharacterized protein</fullName>
    </submittedName>
</protein>
<reference evidence="3" key="1">
    <citation type="journal article" date="2020" name="Fungal Divers.">
        <title>Resolving the Mortierellaceae phylogeny through synthesis of multi-gene phylogenetics and phylogenomics.</title>
        <authorList>
            <person name="Vandepol N."/>
            <person name="Liber J."/>
            <person name="Desiro A."/>
            <person name="Na H."/>
            <person name="Kennedy M."/>
            <person name="Barry K."/>
            <person name="Grigoriev I.V."/>
            <person name="Miller A.N."/>
            <person name="O'Donnell K."/>
            <person name="Stajich J.E."/>
            <person name="Bonito G."/>
        </authorList>
    </citation>
    <scope>NUCLEOTIDE SEQUENCE</scope>
    <source>
        <strain evidence="3">NRRL 28262</strain>
    </source>
</reference>
<comment type="caution">
    <text evidence="3">The sequence shown here is derived from an EMBL/GenBank/DDBJ whole genome shotgun (WGS) entry which is preliminary data.</text>
</comment>
<accession>A0AAD4DHS4</accession>
<evidence type="ECO:0000256" key="1">
    <source>
        <dbReference type="SAM" id="Coils"/>
    </source>
</evidence>
<keyword evidence="4" id="KW-1185">Reference proteome</keyword>
<feature type="compositionally biased region" description="Polar residues" evidence="2">
    <location>
        <begin position="34"/>
        <end position="54"/>
    </location>
</feature>